<dbReference type="PRINTS" id="PR00080">
    <property type="entry name" value="SDRFAMILY"/>
</dbReference>
<keyword evidence="2" id="KW-0560">Oxidoreductase</keyword>
<dbReference type="FunFam" id="3.40.50.720:FF:000173">
    <property type="entry name" value="3-oxoacyl-[acyl-carrier protein] reductase"/>
    <property type="match status" value="1"/>
</dbReference>
<dbReference type="InterPro" id="IPR050259">
    <property type="entry name" value="SDR"/>
</dbReference>
<evidence type="ECO:0000313" key="4">
    <source>
        <dbReference type="Proteomes" id="UP000243745"/>
    </source>
</evidence>
<dbReference type="NCBIfam" id="NF004200">
    <property type="entry name" value="PRK05653.1-5"/>
    <property type="match status" value="1"/>
</dbReference>
<evidence type="ECO:0000313" key="3">
    <source>
        <dbReference type="EMBL" id="SFP05122.1"/>
    </source>
</evidence>
<dbReference type="NCBIfam" id="NF009466">
    <property type="entry name" value="PRK12826.1-2"/>
    <property type="match status" value="1"/>
</dbReference>
<sequence>MADKNRRVLISGASSDIGQAVAAKLADMGFSLALHCHSERGLGELEKLIRELKTPENGSHVILRFDVADRQSTRDLIEADIEKNGAYWGVVSNAGITDDGPMPGMSGESWDRVLTTNLDGFYNVVQPTLMPMIRLRNGGRIVAVASVSGMVGNRGQTNYSASKAGIIAACKSLALELGKRKITVNSVSPGIIETKMVSEEVIEHALPLVPLNRLGKTEEVAALIGFLFSDDAGYITRQNISINGGMC</sequence>
<dbReference type="SUPFAM" id="SSF51735">
    <property type="entry name" value="NAD(P)-binding Rossmann-fold domains"/>
    <property type="match status" value="1"/>
</dbReference>
<dbReference type="PANTHER" id="PTHR42879:SF2">
    <property type="entry name" value="3-OXOACYL-[ACYL-CARRIER-PROTEIN] REDUCTASE FABG"/>
    <property type="match status" value="1"/>
</dbReference>
<dbReference type="InterPro" id="IPR002347">
    <property type="entry name" value="SDR_fam"/>
</dbReference>
<dbReference type="Gene3D" id="3.40.50.720">
    <property type="entry name" value="NAD(P)-binding Rossmann-like Domain"/>
    <property type="match status" value="1"/>
</dbReference>
<comment type="similarity">
    <text evidence="1">Belongs to the short-chain dehydrogenases/reductases (SDR) family.</text>
</comment>
<dbReference type="Pfam" id="PF13561">
    <property type="entry name" value="adh_short_C2"/>
    <property type="match status" value="1"/>
</dbReference>
<dbReference type="OrthoDB" id="8653364at2"/>
<dbReference type="PANTHER" id="PTHR42879">
    <property type="entry name" value="3-OXOACYL-(ACYL-CARRIER-PROTEIN) REDUCTASE"/>
    <property type="match status" value="1"/>
</dbReference>
<keyword evidence="4" id="KW-1185">Reference proteome</keyword>
<reference evidence="3 4" key="1">
    <citation type="submission" date="2016-10" db="EMBL/GenBank/DDBJ databases">
        <authorList>
            <person name="Varghese N."/>
            <person name="Submissions S."/>
        </authorList>
    </citation>
    <scope>NUCLEOTIDE SEQUENCE [LARGE SCALE GENOMIC DNA]</scope>
    <source>
        <strain evidence="3 4">DSM 1361</strain>
    </source>
</reference>
<dbReference type="Proteomes" id="UP000243745">
    <property type="component" value="Unassembled WGS sequence"/>
</dbReference>
<organism evidence="3 4">
    <name type="scientific">Ruminobacter amylophilus</name>
    <dbReference type="NCBI Taxonomy" id="867"/>
    <lineage>
        <taxon>Bacteria</taxon>
        <taxon>Pseudomonadati</taxon>
        <taxon>Pseudomonadota</taxon>
        <taxon>Gammaproteobacteria</taxon>
        <taxon>Aeromonadales</taxon>
        <taxon>Succinivibrionaceae</taxon>
        <taxon>Ruminobacter</taxon>
    </lineage>
</organism>
<dbReference type="AlphaFoldDB" id="A0A662ZG78"/>
<accession>A0A662ZG78</accession>
<evidence type="ECO:0000256" key="2">
    <source>
        <dbReference type="ARBA" id="ARBA00023002"/>
    </source>
</evidence>
<dbReference type="RefSeq" id="WP_031578089.1">
    <property type="nucleotide sequence ID" value="NZ_FOXF01000003.1"/>
</dbReference>
<gene>
    <name evidence="3" type="ORF">SAMN02910344_00319</name>
</gene>
<protein>
    <submittedName>
        <fullName evidence="3">3-oxoacyl-[acyl-carrier protein] reductase</fullName>
    </submittedName>
</protein>
<dbReference type="PRINTS" id="PR00081">
    <property type="entry name" value="GDHRDH"/>
</dbReference>
<dbReference type="GO" id="GO:0016491">
    <property type="term" value="F:oxidoreductase activity"/>
    <property type="evidence" value="ECO:0007669"/>
    <property type="project" value="UniProtKB-KW"/>
</dbReference>
<evidence type="ECO:0000256" key="1">
    <source>
        <dbReference type="ARBA" id="ARBA00006484"/>
    </source>
</evidence>
<dbReference type="EMBL" id="FOXF01000003">
    <property type="protein sequence ID" value="SFP05122.1"/>
    <property type="molecule type" value="Genomic_DNA"/>
</dbReference>
<proteinExistence type="inferred from homology"/>
<name>A0A662ZG78_9GAMM</name>
<dbReference type="InterPro" id="IPR036291">
    <property type="entry name" value="NAD(P)-bd_dom_sf"/>
</dbReference>